<keyword evidence="1" id="KW-0812">Transmembrane</keyword>
<reference evidence="2 3" key="1">
    <citation type="submission" date="2015-01" db="EMBL/GenBank/DDBJ databases">
        <title>Ahrensia donghaiensis sp. nov., a novel dimethylsulphoniopropionate-cleavage bacterium isolated from seawater and emended descriptions of the genus Ahrensia and Ahrensia kielensis.</title>
        <authorList>
            <person name="Liu J."/>
        </authorList>
    </citation>
    <scope>NUCLEOTIDE SEQUENCE [LARGE SCALE GENOMIC DNA]</scope>
    <source>
        <strain evidence="2 3">LZD062</strain>
    </source>
</reference>
<keyword evidence="3" id="KW-1185">Reference proteome</keyword>
<keyword evidence="1" id="KW-1133">Transmembrane helix</keyword>
<dbReference type="EMBL" id="JXMU01000027">
    <property type="protein sequence ID" value="KPB00224.1"/>
    <property type="molecule type" value="Genomic_DNA"/>
</dbReference>
<dbReference type="PATRIC" id="fig|1514904.3.peg.2146"/>
<proteinExistence type="predicted"/>
<dbReference type="PANTHER" id="PTHR41795:SF1">
    <property type="entry name" value="EXOPOLYSACCHARIDE SYNTHESIS PROTEIN"/>
    <property type="match status" value="1"/>
</dbReference>
<dbReference type="PIRSF" id="PIRSF033239">
    <property type="entry name" value="ExoD"/>
    <property type="match status" value="1"/>
</dbReference>
<dbReference type="OrthoDB" id="7949130at2"/>
<dbReference type="Proteomes" id="UP000038011">
    <property type="component" value="Unassembled WGS sequence"/>
</dbReference>
<dbReference type="PANTHER" id="PTHR41795">
    <property type="entry name" value="EXOPOLYSACCHARIDE SYNTHESIS PROTEIN"/>
    <property type="match status" value="1"/>
</dbReference>
<keyword evidence="1" id="KW-0472">Membrane</keyword>
<evidence type="ECO:0000313" key="3">
    <source>
        <dbReference type="Proteomes" id="UP000038011"/>
    </source>
</evidence>
<dbReference type="AlphaFoldDB" id="A0A0N1J6B7"/>
<name>A0A0N1J6B7_9HYPH</name>
<organism evidence="2 3">
    <name type="scientific">Ahrensia marina</name>
    <dbReference type="NCBI Taxonomy" id="1514904"/>
    <lineage>
        <taxon>Bacteria</taxon>
        <taxon>Pseudomonadati</taxon>
        <taxon>Pseudomonadota</taxon>
        <taxon>Alphaproteobacteria</taxon>
        <taxon>Hyphomicrobiales</taxon>
        <taxon>Ahrensiaceae</taxon>
        <taxon>Ahrensia</taxon>
    </lineage>
</organism>
<dbReference type="Pfam" id="PF06055">
    <property type="entry name" value="ExoD"/>
    <property type="match status" value="1"/>
</dbReference>
<evidence type="ECO:0000256" key="1">
    <source>
        <dbReference type="SAM" id="Phobius"/>
    </source>
</evidence>
<evidence type="ECO:0000313" key="2">
    <source>
        <dbReference type="EMBL" id="KPB00224.1"/>
    </source>
</evidence>
<feature type="transmembrane region" description="Helical" evidence="1">
    <location>
        <begin position="137"/>
        <end position="156"/>
    </location>
</feature>
<sequence length="211" mass="22773">MYTQSEPRGAFDKIEHVLLSKSALPEGGHAAHISLGDLSDGMEERAFGLLLLLLALPCGLPFVYGLPQLVALPMLVLVYQMASGRRSPWLPETLRKRKLPVQSFLKLVANTRRYAGWLERLAHARLISMTSPRGMRLVGALLLIPCASILVPLPLTNTVPGIAVAVAAAGLIERDGVFVGLGIVGGLIWVALLVIGGPALVYFVIDWLLIR</sequence>
<comment type="caution">
    <text evidence="2">The sequence shown here is derived from an EMBL/GenBank/DDBJ whole genome shotgun (WGS) entry which is preliminary data.</text>
</comment>
<gene>
    <name evidence="2" type="ORF">SU32_15015</name>
</gene>
<feature type="transmembrane region" description="Helical" evidence="1">
    <location>
        <begin position="176"/>
        <end position="205"/>
    </location>
</feature>
<accession>A0A0N1J6B7</accession>
<dbReference type="InterPro" id="IPR010331">
    <property type="entry name" value="ExoD"/>
</dbReference>
<dbReference type="RefSeq" id="WP_054000194.1">
    <property type="nucleotide sequence ID" value="NZ_JXMU01000027.1"/>
</dbReference>
<dbReference type="STRING" id="1514904.SU32_15015"/>
<protein>
    <submittedName>
        <fullName evidence="2">Polysaccharide synthesis protein exod</fullName>
    </submittedName>
</protein>
<feature type="transmembrane region" description="Helical" evidence="1">
    <location>
        <begin position="46"/>
        <end position="79"/>
    </location>
</feature>